<feature type="non-terminal residue" evidence="2">
    <location>
        <position position="122"/>
    </location>
</feature>
<evidence type="ECO:0000256" key="1">
    <source>
        <dbReference type="SAM" id="MobiDB-lite"/>
    </source>
</evidence>
<evidence type="ECO:0000313" key="3">
    <source>
        <dbReference type="Proteomes" id="UP000258309"/>
    </source>
</evidence>
<feature type="non-terminal residue" evidence="2">
    <location>
        <position position="1"/>
    </location>
</feature>
<feature type="region of interest" description="Disordered" evidence="1">
    <location>
        <begin position="46"/>
        <end position="78"/>
    </location>
</feature>
<protein>
    <submittedName>
        <fullName evidence="2">Uncharacterized protein</fullName>
    </submittedName>
</protein>
<name>A0A3E2HHL7_SCYLI</name>
<dbReference type="EMBL" id="NCSJ02000045">
    <property type="protein sequence ID" value="RFU32916.1"/>
    <property type="molecule type" value="Genomic_DNA"/>
</dbReference>
<organism evidence="2 3">
    <name type="scientific">Scytalidium lignicola</name>
    <name type="common">Hyphomycete</name>
    <dbReference type="NCBI Taxonomy" id="5539"/>
    <lineage>
        <taxon>Eukaryota</taxon>
        <taxon>Fungi</taxon>
        <taxon>Dikarya</taxon>
        <taxon>Ascomycota</taxon>
        <taxon>Pezizomycotina</taxon>
        <taxon>Leotiomycetes</taxon>
        <taxon>Leotiomycetes incertae sedis</taxon>
        <taxon>Scytalidium</taxon>
    </lineage>
</organism>
<dbReference type="AlphaFoldDB" id="A0A3E2HHL7"/>
<reference evidence="2 3" key="1">
    <citation type="submission" date="2018-05" db="EMBL/GenBank/DDBJ databases">
        <title>Draft genome sequence of Scytalidium lignicola DSM 105466, a ubiquitous saprotrophic fungus.</title>
        <authorList>
            <person name="Buettner E."/>
            <person name="Gebauer A.M."/>
            <person name="Hofrichter M."/>
            <person name="Liers C."/>
            <person name="Kellner H."/>
        </authorList>
    </citation>
    <scope>NUCLEOTIDE SEQUENCE [LARGE SCALE GENOMIC DNA]</scope>
    <source>
        <strain evidence="2 3">DSM 105466</strain>
    </source>
</reference>
<dbReference type="Proteomes" id="UP000258309">
    <property type="component" value="Unassembled WGS sequence"/>
</dbReference>
<evidence type="ECO:0000313" key="2">
    <source>
        <dbReference type="EMBL" id="RFU32916.1"/>
    </source>
</evidence>
<proteinExistence type="predicted"/>
<accession>A0A3E2HHL7</accession>
<sequence>MPPVSEPPPALRKCPNCNQLVNIVSFISSRNGNSVTKRCAKCRKDKRTLESLQSPTKPPKPKRQQKDQREALTFLPHGQNSQDDLIIAQARCEQVAIRKRHRYEDRQCIEHSITPSLNALVT</sequence>
<comment type="caution">
    <text evidence="2">The sequence shown here is derived from an EMBL/GenBank/DDBJ whole genome shotgun (WGS) entry which is preliminary data.</text>
</comment>
<gene>
    <name evidence="2" type="ORF">B7463_g3411</name>
</gene>
<keyword evidence="3" id="KW-1185">Reference proteome</keyword>